<dbReference type="InterPro" id="IPR002145">
    <property type="entry name" value="CopG"/>
</dbReference>
<name>A0A7C9NCQ4_9BACT</name>
<evidence type="ECO:0000256" key="1">
    <source>
        <dbReference type="ARBA" id="ARBA00008478"/>
    </source>
</evidence>
<keyword evidence="5 7" id="KW-0238">DNA-binding</keyword>
<gene>
    <name evidence="10" type="primary">nikR</name>
    <name evidence="10" type="ORF">D1639_06415</name>
</gene>
<dbReference type="NCBIfam" id="NF001884">
    <property type="entry name" value="PRK00630.1"/>
    <property type="match status" value="1"/>
</dbReference>
<keyword evidence="6 7" id="KW-0804">Transcription</keyword>
<evidence type="ECO:0000256" key="7">
    <source>
        <dbReference type="HAMAP-Rule" id="MF_00476"/>
    </source>
</evidence>
<dbReference type="Gene3D" id="1.10.1220.10">
    <property type="entry name" value="Met repressor-like"/>
    <property type="match status" value="1"/>
</dbReference>
<organism evidence="10">
    <name type="scientific">Muribaculaceae bacterium Z82</name>
    <dbReference type="NCBI Taxonomy" id="2304548"/>
    <lineage>
        <taxon>Bacteria</taxon>
        <taxon>Pseudomonadati</taxon>
        <taxon>Bacteroidota</taxon>
        <taxon>Bacteroidia</taxon>
        <taxon>Bacteroidales</taxon>
        <taxon>Muribaculaceae</taxon>
    </lineage>
</organism>
<evidence type="ECO:0000256" key="6">
    <source>
        <dbReference type="ARBA" id="ARBA00023163"/>
    </source>
</evidence>
<dbReference type="InterPro" id="IPR010985">
    <property type="entry name" value="Ribbon_hlx_hlx"/>
</dbReference>
<sequence length="142" mass="15749">MASELVRFSVAMPEDLLMDFDRLVSKRGLAKNRSEVVRDLVREALVEERCAMPGVEVMGTLTITFDHHSSDLQDKLHAIQHEYFGNIVSSMHVHLDAHGCLEVIVLRGEAELVQDIANLILGTKGVKNGKLVLTTTGRSLWG</sequence>
<protein>
    <recommendedName>
        <fullName evidence="7">Putative nickel-responsive regulator</fullName>
    </recommendedName>
</protein>
<accession>A0A7C9NCQ4</accession>
<dbReference type="CDD" id="cd22231">
    <property type="entry name" value="RHH_NikR_HicB-like"/>
    <property type="match status" value="1"/>
</dbReference>
<dbReference type="NCBIfam" id="NF002169">
    <property type="entry name" value="PRK01002.1"/>
    <property type="match status" value="1"/>
</dbReference>
<dbReference type="HAMAP" id="MF_00476">
    <property type="entry name" value="NikR"/>
    <property type="match status" value="1"/>
</dbReference>
<dbReference type="InterPro" id="IPR022988">
    <property type="entry name" value="Ni_resp_reg_NikR"/>
</dbReference>
<keyword evidence="2 7" id="KW-0533">Nickel</keyword>
<dbReference type="GO" id="GO:0010045">
    <property type="term" value="P:response to nickel cation"/>
    <property type="evidence" value="ECO:0007669"/>
    <property type="project" value="InterPro"/>
</dbReference>
<feature type="binding site" evidence="7">
    <location>
        <position position="94"/>
    </location>
    <ligand>
        <name>Ni(2+)</name>
        <dbReference type="ChEBI" id="CHEBI:49786"/>
    </ligand>
</feature>
<evidence type="ECO:0000259" key="8">
    <source>
        <dbReference type="Pfam" id="PF01402"/>
    </source>
</evidence>
<reference evidence="10" key="1">
    <citation type="submission" date="2018-08" db="EMBL/GenBank/DDBJ databases">
        <title>Murine metabolic-syndrome-specific gut microbial biobank.</title>
        <authorList>
            <person name="Liu C."/>
        </authorList>
    </citation>
    <scope>NUCLEOTIDE SEQUENCE [LARGE SCALE GENOMIC DNA]</scope>
    <source>
        <strain evidence="10">Z82</strain>
    </source>
</reference>
<dbReference type="Gene3D" id="3.30.70.1150">
    <property type="entry name" value="ACT-like. Chain A, domain 2"/>
    <property type="match status" value="1"/>
</dbReference>
<evidence type="ECO:0000256" key="2">
    <source>
        <dbReference type="ARBA" id="ARBA00022596"/>
    </source>
</evidence>
<comment type="caution">
    <text evidence="10">The sequence shown here is derived from an EMBL/GenBank/DDBJ whole genome shotgun (WGS) entry which is preliminary data.</text>
</comment>
<feature type="domain" description="Ribbon-helix-helix protein CopG" evidence="8">
    <location>
        <begin position="6"/>
        <end position="48"/>
    </location>
</feature>
<dbReference type="PANTHER" id="PTHR34719:SF2">
    <property type="entry name" value="NICKEL-RESPONSIVE REGULATOR"/>
    <property type="match status" value="1"/>
</dbReference>
<dbReference type="GO" id="GO:0003700">
    <property type="term" value="F:DNA-binding transcription factor activity"/>
    <property type="evidence" value="ECO:0007669"/>
    <property type="project" value="UniProtKB-UniRule"/>
</dbReference>
<dbReference type="SUPFAM" id="SSF55021">
    <property type="entry name" value="ACT-like"/>
    <property type="match status" value="1"/>
</dbReference>
<dbReference type="NCBIfam" id="NF002815">
    <property type="entry name" value="PRK02967.1"/>
    <property type="match status" value="1"/>
</dbReference>
<evidence type="ECO:0000256" key="3">
    <source>
        <dbReference type="ARBA" id="ARBA00022723"/>
    </source>
</evidence>
<comment type="similarity">
    <text evidence="1 7">Belongs to the transcriptional regulatory CopG/NikR family.</text>
</comment>
<dbReference type="NCBIfam" id="NF003381">
    <property type="entry name" value="PRK04460.1"/>
    <property type="match status" value="1"/>
</dbReference>
<dbReference type="InterPro" id="IPR027271">
    <property type="entry name" value="Acetolactate_synth/TF_NikR_C"/>
</dbReference>
<dbReference type="GO" id="GO:0016151">
    <property type="term" value="F:nickel cation binding"/>
    <property type="evidence" value="ECO:0007669"/>
    <property type="project" value="UniProtKB-UniRule"/>
</dbReference>
<dbReference type="EMBL" id="QWKH01000039">
    <property type="protein sequence ID" value="NBI34668.1"/>
    <property type="molecule type" value="Genomic_DNA"/>
</dbReference>
<comment type="cofactor">
    <cofactor evidence="7">
        <name>Ni(2+)</name>
        <dbReference type="ChEBI" id="CHEBI:49786"/>
    </cofactor>
    <text evidence="7">Binds 1 nickel ion per subunit.</text>
</comment>
<keyword evidence="3 7" id="KW-0479">Metal-binding</keyword>
<feature type="domain" description="Transcription factor NikR nickel binding C-terminal" evidence="9">
    <location>
        <begin position="58"/>
        <end position="134"/>
    </location>
</feature>
<evidence type="ECO:0000256" key="5">
    <source>
        <dbReference type="ARBA" id="ARBA00023125"/>
    </source>
</evidence>
<dbReference type="InterPro" id="IPR045865">
    <property type="entry name" value="ACT-like_dom_sf"/>
</dbReference>
<dbReference type="InterPro" id="IPR013321">
    <property type="entry name" value="Arc_rbn_hlx_hlx"/>
</dbReference>
<dbReference type="Pfam" id="PF08753">
    <property type="entry name" value="NikR_C"/>
    <property type="match status" value="1"/>
</dbReference>
<dbReference type="Pfam" id="PF01402">
    <property type="entry name" value="RHH_1"/>
    <property type="match status" value="1"/>
</dbReference>
<keyword evidence="4 7" id="KW-0805">Transcription regulation</keyword>
<dbReference type="InterPro" id="IPR014864">
    <property type="entry name" value="TF_NikR_Ni-bd_C"/>
</dbReference>
<feature type="binding site" evidence="7">
    <location>
        <position position="100"/>
    </location>
    <ligand>
        <name>Ni(2+)</name>
        <dbReference type="ChEBI" id="CHEBI:49786"/>
    </ligand>
</feature>
<dbReference type="PANTHER" id="PTHR34719">
    <property type="entry name" value="NICKEL-RESPONSIVE REGULATOR"/>
    <property type="match status" value="1"/>
</dbReference>
<proteinExistence type="inferred from homology"/>
<feature type="binding site" evidence="7">
    <location>
        <position position="92"/>
    </location>
    <ligand>
        <name>Ni(2+)</name>
        <dbReference type="ChEBI" id="CHEBI:49786"/>
    </ligand>
</feature>
<dbReference type="SUPFAM" id="SSF47598">
    <property type="entry name" value="Ribbon-helix-helix"/>
    <property type="match status" value="1"/>
</dbReference>
<feature type="binding site" evidence="7">
    <location>
        <position position="81"/>
    </location>
    <ligand>
        <name>Ni(2+)</name>
        <dbReference type="ChEBI" id="CHEBI:49786"/>
    </ligand>
</feature>
<evidence type="ECO:0000313" key="10">
    <source>
        <dbReference type="EMBL" id="NBI34668.1"/>
    </source>
</evidence>
<evidence type="ECO:0000259" key="9">
    <source>
        <dbReference type="Pfam" id="PF08753"/>
    </source>
</evidence>
<dbReference type="InterPro" id="IPR050192">
    <property type="entry name" value="CopG/NikR_regulator"/>
</dbReference>
<evidence type="ECO:0000256" key="4">
    <source>
        <dbReference type="ARBA" id="ARBA00023015"/>
    </source>
</evidence>
<dbReference type="GO" id="GO:0003677">
    <property type="term" value="F:DNA binding"/>
    <property type="evidence" value="ECO:0007669"/>
    <property type="project" value="UniProtKB-KW"/>
</dbReference>
<comment type="function">
    <text evidence="7">Transcriptional regulator.</text>
</comment>
<dbReference type="AlphaFoldDB" id="A0A7C9NCQ4"/>